<dbReference type="Proteomes" id="UP000886998">
    <property type="component" value="Unassembled WGS sequence"/>
</dbReference>
<dbReference type="AlphaFoldDB" id="A0A8X7CDC5"/>
<evidence type="ECO:0000313" key="2">
    <source>
        <dbReference type="Proteomes" id="UP000886998"/>
    </source>
</evidence>
<organism evidence="1 2">
    <name type="scientific">Trichonephila inaurata madagascariensis</name>
    <dbReference type="NCBI Taxonomy" id="2747483"/>
    <lineage>
        <taxon>Eukaryota</taxon>
        <taxon>Metazoa</taxon>
        <taxon>Ecdysozoa</taxon>
        <taxon>Arthropoda</taxon>
        <taxon>Chelicerata</taxon>
        <taxon>Arachnida</taxon>
        <taxon>Araneae</taxon>
        <taxon>Araneomorphae</taxon>
        <taxon>Entelegynae</taxon>
        <taxon>Araneoidea</taxon>
        <taxon>Nephilidae</taxon>
        <taxon>Trichonephila</taxon>
        <taxon>Trichonephila inaurata</taxon>
    </lineage>
</organism>
<reference evidence="1" key="1">
    <citation type="submission" date="2020-08" db="EMBL/GenBank/DDBJ databases">
        <title>Multicomponent nature underlies the extraordinary mechanical properties of spider dragline silk.</title>
        <authorList>
            <person name="Kono N."/>
            <person name="Nakamura H."/>
            <person name="Mori M."/>
            <person name="Yoshida Y."/>
            <person name="Ohtoshi R."/>
            <person name="Malay A.D."/>
            <person name="Moran D.A.P."/>
            <person name="Tomita M."/>
            <person name="Numata K."/>
            <person name="Arakawa K."/>
        </authorList>
    </citation>
    <scope>NUCLEOTIDE SEQUENCE</scope>
</reference>
<name>A0A8X7CDC5_9ARAC</name>
<accession>A0A8X7CDC5</accession>
<gene>
    <name evidence="1" type="ORF">TNIN_220141</name>
</gene>
<protein>
    <submittedName>
        <fullName evidence="1">Uncharacterized protein</fullName>
    </submittedName>
</protein>
<proteinExistence type="predicted"/>
<comment type="caution">
    <text evidence="1">The sequence shown here is derived from an EMBL/GenBank/DDBJ whole genome shotgun (WGS) entry which is preliminary data.</text>
</comment>
<evidence type="ECO:0000313" key="1">
    <source>
        <dbReference type="EMBL" id="GFY60769.1"/>
    </source>
</evidence>
<sequence length="102" mass="11686">MEDENMLIVSSRREWDESSIRHWITGTEGPSPKHFFLNRMSVTNIESDGENKMLPCQSGNRLLISNLRCTLTPKFTLTMNPVCDLQLGFCKVFSLNPQDCAY</sequence>
<dbReference type="EMBL" id="BMAV01013283">
    <property type="protein sequence ID" value="GFY60769.1"/>
    <property type="molecule type" value="Genomic_DNA"/>
</dbReference>
<keyword evidence="2" id="KW-1185">Reference proteome</keyword>